<dbReference type="EMBL" id="KQ243239">
    <property type="protein sequence ID" value="KNC76138.1"/>
    <property type="molecule type" value="Genomic_DNA"/>
</dbReference>
<dbReference type="CDD" id="cd06259">
    <property type="entry name" value="YdcF-like"/>
    <property type="match status" value="1"/>
</dbReference>
<dbReference type="PANTHER" id="PTHR30336">
    <property type="entry name" value="INNER MEMBRANE PROTEIN, PROBABLE PERMEASE"/>
    <property type="match status" value="1"/>
</dbReference>
<gene>
    <name evidence="2" type="ORF">SARC_11350</name>
</gene>
<keyword evidence="3" id="KW-1185">Reference proteome</keyword>
<dbReference type="InterPro" id="IPR003848">
    <property type="entry name" value="DUF218"/>
</dbReference>
<evidence type="ECO:0000259" key="1">
    <source>
        <dbReference type="Pfam" id="PF02698"/>
    </source>
</evidence>
<dbReference type="GO" id="GO:0005886">
    <property type="term" value="C:plasma membrane"/>
    <property type="evidence" value="ECO:0007669"/>
    <property type="project" value="TreeGrafter"/>
</dbReference>
<protein>
    <recommendedName>
        <fullName evidence="1">DUF218 domain-containing protein</fullName>
    </recommendedName>
</protein>
<dbReference type="InterPro" id="IPR014729">
    <property type="entry name" value="Rossmann-like_a/b/a_fold"/>
</dbReference>
<dbReference type="RefSeq" id="XP_014150040.1">
    <property type="nucleotide sequence ID" value="XM_014294565.1"/>
</dbReference>
<dbReference type="Gene3D" id="3.40.50.620">
    <property type="entry name" value="HUPs"/>
    <property type="match status" value="1"/>
</dbReference>
<reference evidence="2 3" key="1">
    <citation type="submission" date="2011-02" db="EMBL/GenBank/DDBJ databases">
        <title>The Genome Sequence of Sphaeroforma arctica JP610.</title>
        <authorList>
            <consortium name="The Broad Institute Genome Sequencing Platform"/>
            <person name="Russ C."/>
            <person name="Cuomo C."/>
            <person name="Young S.K."/>
            <person name="Zeng Q."/>
            <person name="Gargeya S."/>
            <person name="Alvarado L."/>
            <person name="Berlin A."/>
            <person name="Chapman S.B."/>
            <person name="Chen Z."/>
            <person name="Freedman E."/>
            <person name="Gellesch M."/>
            <person name="Goldberg J."/>
            <person name="Griggs A."/>
            <person name="Gujja S."/>
            <person name="Heilman E."/>
            <person name="Heiman D."/>
            <person name="Howarth C."/>
            <person name="Mehta T."/>
            <person name="Neiman D."/>
            <person name="Pearson M."/>
            <person name="Roberts A."/>
            <person name="Saif S."/>
            <person name="Shea T."/>
            <person name="Shenoy N."/>
            <person name="Sisk P."/>
            <person name="Stolte C."/>
            <person name="Sykes S."/>
            <person name="White J."/>
            <person name="Yandava C."/>
            <person name="Burger G."/>
            <person name="Gray M.W."/>
            <person name="Holland P.W.H."/>
            <person name="King N."/>
            <person name="Lang F.B.F."/>
            <person name="Roger A.J."/>
            <person name="Ruiz-Trillo I."/>
            <person name="Haas B."/>
            <person name="Nusbaum C."/>
            <person name="Birren B."/>
        </authorList>
    </citation>
    <scope>NUCLEOTIDE SEQUENCE [LARGE SCALE GENOMIC DNA]</scope>
    <source>
        <strain evidence="2 3">JP610</strain>
    </source>
</reference>
<proteinExistence type="predicted"/>
<accession>A0A0L0FJE6</accession>
<dbReference type="Proteomes" id="UP000054560">
    <property type="component" value="Unassembled WGS sequence"/>
</dbReference>
<dbReference type="OrthoDB" id="17725at2759"/>
<dbReference type="PANTHER" id="PTHR30336:SF20">
    <property type="entry name" value="DUF218 DOMAIN-CONTAINING PROTEIN"/>
    <property type="match status" value="1"/>
</dbReference>
<feature type="domain" description="DUF218" evidence="1">
    <location>
        <begin position="9"/>
        <end position="138"/>
    </location>
</feature>
<evidence type="ECO:0000313" key="2">
    <source>
        <dbReference type="EMBL" id="KNC76138.1"/>
    </source>
</evidence>
<name>A0A0L0FJE6_9EUKA</name>
<dbReference type="Pfam" id="PF02698">
    <property type="entry name" value="DUF218"/>
    <property type="match status" value="1"/>
</dbReference>
<organism evidence="2 3">
    <name type="scientific">Sphaeroforma arctica JP610</name>
    <dbReference type="NCBI Taxonomy" id="667725"/>
    <lineage>
        <taxon>Eukaryota</taxon>
        <taxon>Ichthyosporea</taxon>
        <taxon>Ichthyophonida</taxon>
        <taxon>Sphaeroforma</taxon>
    </lineage>
</organism>
<dbReference type="AlphaFoldDB" id="A0A0L0FJE6"/>
<dbReference type="InterPro" id="IPR051599">
    <property type="entry name" value="Cell_Envelope_Assoc"/>
</dbReference>
<sequence>MSECQGDTLIVILGSPNAPDGTLYSVARERAAKGIDVLYHNPNAKIVLTGGHGDHFNQAPHAHHHYMRAHLQSLGIHDTAIVGTIDSGNTYEDSSLMNNLLAERKPTRVVLVTSDFHVPRALYVFQRDYPGLAIEAEASITDRDNCQLDLDHLCAHEVTSLARLKRNAGATA</sequence>
<dbReference type="GeneID" id="25911854"/>
<evidence type="ECO:0000313" key="3">
    <source>
        <dbReference type="Proteomes" id="UP000054560"/>
    </source>
</evidence>